<feature type="domain" description="PAS" evidence="6">
    <location>
        <begin position="23"/>
        <end position="95"/>
    </location>
</feature>
<dbReference type="InterPro" id="IPR013655">
    <property type="entry name" value="PAS_fold_3"/>
</dbReference>
<dbReference type="EMBL" id="CP073347">
    <property type="protein sequence ID" value="UTW12778.1"/>
    <property type="molecule type" value="Genomic_DNA"/>
</dbReference>
<sequence length="519" mass="58386">MTMSLTAAQHNQLLAELDEARREAERYRLLVEQSTDMISRHTPTSEWTYVDVSPAVERLLGYKASQIIGTPGYDLFHPDDADNLVKRAESVSYRGGLYTNVYRYRHRDGHYVWLETTSRTIRDDSGEPMEIICVSRDVTQREQAQRATRRLARVVESSSDMIMFCAPDNLQLTYLNEAASSTLGSGPDGTIALNLRELFDETTYSTLLLAGLEHAAQHGCWYGSIALQLPAGKDSRIAEVREIIAHRNHVDNRRVEYYSIIGRDITHKRKAEDAARRQQLELAHMSRLLSVGEMATGLAHEINQPLAAILNYCRGTLRRSEDGGELSLDQALQAMQLIAGQAKRAAEIIKRIRSYVKRTEYQRVAFSINDSCQDVTGFLRQEARDNQIEFRFDLDPTDPQLTADRIQIEQVLLNLVRNAIEAYSDCEQAWRTVTIGSRCDQGHIEVAITDCARGVSAEALGQLFDAFFTSKPSGLGMGLAISRTIIESHGGQLWAQSDGHSGTVFRFRLPLGQHPDQWP</sequence>
<dbReference type="Gene3D" id="3.30.450.20">
    <property type="entry name" value="PAS domain"/>
    <property type="match status" value="2"/>
</dbReference>
<dbReference type="Pfam" id="PF02518">
    <property type="entry name" value="HATPase_c"/>
    <property type="match status" value="1"/>
</dbReference>
<dbReference type="PROSITE" id="PS50109">
    <property type="entry name" value="HIS_KIN"/>
    <property type="match status" value="1"/>
</dbReference>
<evidence type="ECO:0000313" key="9">
    <source>
        <dbReference type="Proteomes" id="UP001058461"/>
    </source>
</evidence>
<comment type="catalytic activity">
    <reaction evidence="1">
        <text>ATP + protein L-histidine = ADP + protein N-phospho-L-histidine.</text>
        <dbReference type="EC" id="2.7.13.3"/>
    </reaction>
</comment>
<dbReference type="PRINTS" id="PR00344">
    <property type="entry name" value="BCTRLSENSOR"/>
</dbReference>
<dbReference type="SUPFAM" id="SSF55785">
    <property type="entry name" value="PYP-like sensor domain (PAS domain)"/>
    <property type="match status" value="2"/>
</dbReference>
<name>A0ABY5HK67_9GAMM</name>
<dbReference type="InterPro" id="IPR001610">
    <property type="entry name" value="PAC"/>
</dbReference>
<dbReference type="PANTHER" id="PTHR43065:SF42">
    <property type="entry name" value="TWO-COMPONENT SENSOR PPRA"/>
    <property type="match status" value="1"/>
</dbReference>
<feature type="domain" description="Histidine kinase" evidence="5">
    <location>
        <begin position="297"/>
        <end position="513"/>
    </location>
</feature>
<dbReference type="InterPro" id="IPR000014">
    <property type="entry name" value="PAS"/>
</dbReference>
<dbReference type="SUPFAM" id="SSF55874">
    <property type="entry name" value="ATPase domain of HSP90 chaperone/DNA topoisomerase II/histidine kinase"/>
    <property type="match status" value="1"/>
</dbReference>
<organism evidence="8 9">
    <name type="scientific">Marinobacterium rhizophilum</name>
    <dbReference type="NCBI Taxonomy" id="420402"/>
    <lineage>
        <taxon>Bacteria</taxon>
        <taxon>Pseudomonadati</taxon>
        <taxon>Pseudomonadota</taxon>
        <taxon>Gammaproteobacteria</taxon>
        <taxon>Oceanospirillales</taxon>
        <taxon>Oceanospirillaceae</taxon>
        <taxon>Marinobacterium</taxon>
    </lineage>
</organism>
<dbReference type="Proteomes" id="UP001058461">
    <property type="component" value="Chromosome"/>
</dbReference>
<dbReference type="SMART" id="SM00091">
    <property type="entry name" value="PAS"/>
    <property type="match status" value="2"/>
</dbReference>
<dbReference type="InterPro" id="IPR005467">
    <property type="entry name" value="His_kinase_dom"/>
</dbReference>
<dbReference type="SMART" id="SM00086">
    <property type="entry name" value="PAC"/>
    <property type="match status" value="1"/>
</dbReference>
<evidence type="ECO:0000259" key="7">
    <source>
        <dbReference type="PROSITE" id="PS50113"/>
    </source>
</evidence>
<dbReference type="InterPro" id="IPR003661">
    <property type="entry name" value="HisK_dim/P_dom"/>
</dbReference>
<dbReference type="InterPro" id="IPR003594">
    <property type="entry name" value="HATPase_dom"/>
</dbReference>
<dbReference type="Pfam" id="PF13188">
    <property type="entry name" value="PAS_8"/>
    <property type="match status" value="1"/>
</dbReference>
<evidence type="ECO:0000256" key="1">
    <source>
        <dbReference type="ARBA" id="ARBA00000085"/>
    </source>
</evidence>
<dbReference type="InterPro" id="IPR036097">
    <property type="entry name" value="HisK_dim/P_sf"/>
</dbReference>
<gene>
    <name evidence="8" type="ORF">KDW95_03620</name>
</gene>
<evidence type="ECO:0000256" key="4">
    <source>
        <dbReference type="SAM" id="Coils"/>
    </source>
</evidence>
<feature type="coiled-coil region" evidence="4">
    <location>
        <begin position="3"/>
        <end position="37"/>
    </location>
</feature>
<evidence type="ECO:0000256" key="2">
    <source>
        <dbReference type="ARBA" id="ARBA00012438"/>
    </source>
</evidence>
<evidence type="ECO:0000259" key="6">
    <source>
        <dbReference type="PROSITE" id="PS50112"/>
    </source>
</evidence>
<dbReference type="InterPro" id="IPR004358">
    <property type="entry name" value="Sig_transdc_His_kin-like_C"/>
</dbReference>
<evidence type="ECO:0000259" key="5">
    <source>
        <dbReference type="PROSITE" id="PS50109"/>
    </source>
</evidence>
<dbReference type="PANTHER" id="PTHR43065">
    <property type="entry name" value="SENSOR HISTIDINE KINASE"/>
    <property type="match status" value="1"/>
</dbReference>
<dbReference type="SUPFAM" id="SSF47384">
    <property type="entry name" value="Homodimeric domain of signal transducing histidine kinase"/>
    <property type="match status" value="1"/>
</dbReference>
<dbReference type="CDD" id="cd00130">
    <property type="entry name" value="PAS"/>
    <property type="match status" value="1"/>
</dbReference>
<dbReference type="Pfam" id="PF00512">
    <property type="entry name" value="HisKA"/>
    <property type="match status" value="1"/>
</dbReference>
<keyword evidence="3" id="KW-0597">Phosphoprotein</keyword>
<dbReference type="EC" id="2.7.13.3" evidence="2"/>
<dbReference type="Gene3D" id="1.10.287.130">
    <property type="match status" value="1"/>
</dbReference>
<protein>
    <recommendedName>
        <fullName evidence="2">histidine kinase</fullName>
        <ecNumber evidence="2">2.7.13.3</ecNumber>
    </recommendedName>
</protein>
<dbReference type="Gene3D" id="3.30.565.10">
    <property type="entry name" value="Histidine kinase-like ATPase, C-terminal domain"/>
    <property type="match status" value="1"/>
</dbReference>
<dbReference type="SMART" id="SM00387">
    <property type="entry name" value="HATPase_c"/>
    <property type="match status" value="1"/>
</dbReference>
<feature type="domain" description="PAC" evidence="7">
    <location>
        <begin position="98"/>
        <end position="150"/>
    </location>
</feature>
<reference evidence="8" key="1">
    <citation type="submission" date="2021-04" db="EMBL/GenBank/DDBJ databases">
        <title>Oceanospirillales bacteria with DddD are important DMSP degraders in coastal seawater.</title>
        <authorList>
            <person name="Liu J."/>
        </authorList>
    </citation>
    <scope>NUCLEOTIDE SEQUENCE</scope>
    <source>
        <strain evidence="8">D13-1</strain>
    </source>
</reference>
<keyword evidence="4" id="KW-0175">Coiled coil</keyword>
<keyword evidence="9" id="KW-1185">Reference proteome</keyword>
<dbReference type="Pfam" id="PF08447">
    <property type="entry name" value="PAS_3"/>
    <property type="match status" value="1"/>
</dbReference>
<evidence type="ECO:0000313" key="8">
    <source>
        <dbReference type="EMBL" id="UTW12778.1"/>
    </source>
</evidence>
<dbReference type="NCBIfam" id="TIGR00229">
    <property type="entry name" value="sensory_box"/>
    <property type="match status" value="1"/>
</dbReference>
<dbReference type="SMART" id="SM00388">
    <property type="entry name" value="HisKA"/>
    <property type="match status" value="1"/>
</dbReference>
<dbReference type="InterPro" id="IPR035965">
    <property type="entry name" value="PAS-like_dom_sf"/>
</dbReference>
<dbReference type="PROSITE" id="PS50113">
    <property type="entry name" value="PAC"/>
    <property type="match status" value="1"/>
</dbReference>
<dbReference type="PROSITE" id="PS50112">
    <property type="entry name" value="PAS"/>
    <property type="match status" value="1"/>
</dbReference>
<dbReference type="InterPro" id="IPR000700">
    <property type="entry name" value="PAS-assoc_C"/>
</dbReference>
<proteinExistence type="predicted"/>
<accession>A0ABY5HK67</accession>
<dbReference type="InterPro" id="IPR036890">
    <property type="entry name" value="HATPase_C_sf"/>
</dbReference>
<dbReference type="CDD" id="cd00082">
    <property type="entry name" value="HisKA"/>
    <property type="match status" value="1"/>
</dbReference>
<evidence type="ECO:0000256" key="3">
    <source>
        <dbReference type="ARBA" id="ARBA00022553"/>
    </source>
</evidence>